<feature type="transmembrane region" description="Helical" evidence="4">
    <location>
        <begin position="963"/>
        <end position="983"/>
    </location>
</feature>
<feature type="transmembrane region" description="Helical" evidence="4">
    <location>
        <begin position="1018"/>
        <end position="1040"/>
    </location>
</feature>
<comment type="caution">
    <text evidence="7">The sequence shown here is derived from an EMBL/GenBank/DDBJ whole genome shotgun (WGS) entry which is preliminary data.</text>
</comment>
<feature type="transmembrane region" description="Helical" evidence="4">
    <location>
        <begin position="395"/>
        <end position="411"/>
    </location>
</feature>
<keyword evidence="4" id="KW-1133">Transmembrane helix</keyword>
<feature type="transmembrane region" description="Helical" evidence="4">
    <location>
        <begin position="337"/>
        <end position="356"/>
    </location>
</feature>
<evidence type="ECO:0000256" key="1">
    <source>
        <dbReference type="ARBA" id="ARBA00004922"/>
    </source>
</evidence>
<dbReference type="OrthoDB" id="2016523at2759"/>
<sequence length="1042" mass="119149">MVSLQFIYQACSPTCHTCHEIQMISCFNLFFFRTSLFAPSFSWTSLFLPLFPSDISFRPPFLSGFSFRPPFLSGFFFRTPFLSGFSFLPTLPLRLLFPDHPSSQASLFAQPFLSGFSFQNKDLPLRLLRKPNVPLRLLFPPTLPLRLLFPPTLPLRLLFPPTLPLRLLFPPTLPLRLLSNPSSQASLSAHPSSQAFSMVFGIPTIKREKVSYLLRTLHSLIDGLNEEEREDCLLIVFVAEVIVGEQIYKEFKSSVDSGLVEVISAPAEFYPNLNHLKETLGDSQQRVRWRTKQNLDFSFLMLYAKSKGVYYVQLEDDVISKPGYLSIMKTFTQQQKYTEWLVLEFSTLVLLVSTLIHLNKLTSLSSSILFCHFFLSLSLSLSVSCSPYIAMFSPSINYLLCLLPLVTSSCLTTPELPFFLSFFLSHIPSCLTMPFLSFLAMPSSSSNPLVSYLTLSLSLSQTPPLGLLLSLSLSLSLSHLILPYYLSFSHLAMPSLFSKPHLMFCLFHPPFCLTLPSLSCHGMSSSFDNPLFSYHDLSLSLTLCLFLTSTVFSHILFLSLTHHILSCHIIFLSHAMPSPFGNHLLSYFAIPSLSLMSTLVFPQPLSLSLSFPHHILSCHIIFLLHAMTSPFGNHLLSYFGIPSLSLSLSLIPARACHSIFLYSSCLSSLWLNVVPSLFNFIHIFLIFTFSFLRKLFKSNELPILVEFFLMFHTDKPIDWLLDHYLSVKVCNPEKDNKHCFRMKDEVRRRYKPSLFQHIGMQSSLKGKVQKLKDKYFGKQGLYRAHVNPKAHVSTTLKTYQQYTLLKAYLGETFFWGISPRPNDIIKFEFTPPVVLEKFLFRSGNLEHPGDKLTDTTVEIFPSSHKHLVNLKNNEPYQTVGLGYYVVSRFNSEGVAEGQIKEVMGPIKVLRLHCQAKSDSWAILSEIYIKAKTEYFFFSFFPLFFFFLFFSLFLFSFFSFFSLLFFSLSFFSLSLFSLSLFFSLSFFSFSFFSLSFFSLFSLSLFFSLSFFSLFSLSLFSLSLFFLSLFFLSLSFFSLSFFSI</sequence>
<dbReference type="EC" id="2.4.1.145" evidence="7"/>
<dbReference type="InterPro" id="IPR006759">
    <property type="entry name" value="Glyco_transf_54"/>
</dbReference>
<name>A0A812D6A8_ACAPH</name>
<dbReference type="GO" id="GO:0006487">
    <property type="term" value="P:protein N-linked glycosylation"/>
    <property type="evidence" value="ECO:0007669"/>
    <property type="project" value="TreeGrafter"/>
</dbReference>
<gene>
    <name evidence="7" type="ORF">SPHA_47817</name>
</gene>
<keyword evidence="2 7" id="KW-0328">Glycosyltransferase</keyword>
<dbReference type="PANTHER" id="PTHR12062:SF9">
    <property type="entry name" value="ALPHA-1,3-MANNOSYL-GLYCOPROTEIN 4-BETA-N-ACETYLGLUCOSAMINYLTRANSFERASE A, ISOFORM A"/>
    <property type="match status" value="1"/>
</dbReference>
<feature type="domain" description="MGAT4 A/B/C C-terminal" evidence="6">
    <location>
        <begin position="790"/>
        <end position="925"/>
    </location>
</feature>
<feature type="domain" description="MGAT4 conserved region" evidence="5">
    <location>
        <begin position="193"/>
        <end position="366"/>
    </location>
</feature>
<evidence type="ECO:0000256" key="2">
    <source>
        <dbReference type="ARBA" id="ARBA00022676"/>
    </source>
</evidence>
<keyword evidence="8" id="KW-1185">Reference proteome</keyword>
<reference evidence="7" key="1">
    <citation type="submission" date="2021-01" db="EMBL/GenBank/DDBJ databases">
        <authorList>
            <person name="Li R."/>
            <person name="Bekaert M."/>
        </authorList>
    </citation>
    <scope>NUCLEOTIDE SEQUENCE</scope>
    <source>
        <strain evidence="7">Farmed</strain>
    </source>
</reference>
<dbReference type="Proteomes" id="UP000597762">
    <property type="component" value="Unassembled WGS sequence"/>
</dbReference>
<evidence type="ECO:0000259" key="5">
    <source>
        <dbReference type="Pfam" id="PF04666"/>
    </source>
</evidence>
<keyword evidence="3 7" id="KW-0808">Transferase</keyword>
<dbReference type="GO" id="GO:0005795">
    <property type="term" value="C:Golgi stack"/>
    <property type="evidence" value="ECO:0007669"/>
    <property type="project" value="TreeGrafter"/>
</dbReference>
<dbReference type="Pfam" id="PF04666">
    <property type="entry name" value="MGAT4_cons"/>
    <property type="match status" value="2"/>
</dbReference>
<feature type="transmembrane region" description="Helical" evidence="4">
    <location>
        <begin position="990"/>
        <end position="1012"/>
    </location>
</feature>
<dbReference type="AlphaFoldDB" id="A0A812D6A8"/>
<feature type="domain" description="MGAT4 conserved region" evidence="5">
    <location>
        <begin position="689"/>
        <end position="776"/>
    </location>
</feature>
<evidence type="ECO:0000313" key="8">
    <source>
        <dbReference type="Proteomes" id="UP000597762"/>
    </source>
</evidence>
<feature type="transmembrane region" description="Helical" evidence="4">
    <location>
        <begin position="934"/>
        <end position="957"/>
    </location>
</feature>
<evidence type="ECO:0000256" key="3">
    <source>
        <dbReference type="ARBA" id="ARBA00022679"/>
    </source>
</evidence>
<keyword evidence="4" id="KW-0812">Transmembrane</keyword>
<organism evidence="7 8">
    <name type="scientific">Acanthosepion pharaonis</name>
    <name type="common">Pharaoh cuttlefish</name>
    <name type="synonym">Sepia pharaonis</name>
    <dbReference type="NCBI Taxonomy" id="158019"/>
    <lineage>
        <taxon>Eukaryota</taxon>
        <taxon>Metazoa</taxon>
        <taxon>Spiralia</taxon>
        <taxon>Lophotrochozoa</taxon>
        <taxon>Mollusca</taxon>
        <taxon>Cephalopoda</taxon>
        <taxon>Coleoidea</taxon>
        <taxon>Decapodiformes</taxon>
        <taxon>Sepiida</taxon>
        <taxon>Sepiina</taxon>
        <taxon>Sepiidae</taxon>
        <taxon>Acanthosepion</taxon>
    </lineage>
</organism>
<dbReference type="InterPro" id="IPR056576">
    <property type="entry name" value="MGAT4_A/B/C_C"/>
</dbReference>
<feature type="transmembrane region" description="Helical" evidence="4">
    <location>
        <begin position="584"/>
        <end position="605"/>
    </location>
</feature>
<proteinExistence type="predicted"/>
<protein>
    <submittedName>
        <fullName evidence="7">MGAT4A_B</fullName>
        <ecNumber evidence="7">2.4.1.145</ecNumber>
    </submittedName>
</protein>
<dbReference type="GO" id="GO:0005793">
    <property type="term" value="C:endoplasmic reticulum-Golgi intermediate compartment"/>
    <property type="evidence" value="ECO:0007669"/>
    <property type="project" value="TreeGrafter"/>
</dbReference>
<comment type="pathway">
    <text evidence="1">Protein modification; protein glycosylation.</text>
</comment>
<feature type="transmembrane region" description="Helical" evidence="4">
    <location>
        <begin position="418"/>
        <end position="441"/>
    </location>
</feature>
<feature type="transmembrane region" description="Helical" evidence="4">
    <location>
        <begin position="465"/>
        <end position="488"/>
    </location>
</feature>
<evidence type="ECO:0000256" key="4">
    <source>
        <dbReference type="SAM" id="Phobius"/>
    </source>
</evidence>
<keyword evidence="4" id="KW-0472">Membrane</keyword>
<dbReference type="GO" id="GO:0005783">
    <property type="term" value="C:endoplasmic reticulum"/>
    <property type="evidence" value="ECO:0007669"/>
    <property type="project" value="TreeGrafter"/>
</dbReference>
<feature type="transmembrane region" description="Helical" evidence="4">
    <location>
        <begin position="500"/>
        <end position="519"/>
    </location>
</feature>
<feature type="transmembrane region" description="Helical" evidence="4">
    <location>
        <begin position="539"/>
        <end position="572"/>
    </location>
</feature>
<accession>A0A812D6A8</accession>
<feature type="transmembrane region" description="Helical" evidence="4">
    <location>
        <begin position="673"/>
        <end position="692"/>
    </location>
</feature>
<evidence type="ECO:0000259" key="6">
    <source>
        <dbReference type="Pfam" id="PF23524"/>
    </source>
</evidence>
<dbReference type="PANTHER" id="PTHR12062">
    <property type="entry name" value="N-ACETYLGLUCOSAMINYLTRANSFERASE VI"/>
    <property type="match status" value="1"/>
</dbReference>
<dbReference type="EMBL" id="CAHIKZ030002630">
    <property type="protein sequence ID" value="CAE1289753.1"/>
    <property type="molecule type" value="Genomic_DNA"/>
</dbReference>
<dbReference type="InterPro" id="IPR057279">
    <property type="entry name" value="MGAT4"/>
</dbReference>
<dbReference type="Pfam" id="PF23524">
    <property type="entry name" value="MGAT4A_C"/>
    <property type="match status" value="1"/>
</dbReference>
<evidence type="ECO:0000313" key="7">
    <source>
        <dbReference type="EMBL" id="CAE1289753.1"/>
    </source>
</evidence>
<dbReference type="GO" id="GO:0008454">
    <property type="term" value="F:alpha-1,3-mannosylglycoprotein 4-beta-N-acetylglucosaminyltransferase activity"/>
    <property type="evidence" value="ECO:0007669"/>
    <property type="project" value="UniProtKB-EC"/>
</dbReference>